<reference evidence="2 3" key="1">
    <citation type="submission" date="2020-06" db="EMBL/GenBank/DDBJ databases">
        <title>WGS assembly of Ceratodon purpureus strain R40.</title>
        <authorList>
            <person name="Carey S.B."/>
            <person name="Jenkins J."/>
            <person name="Shu S."/>
            <person name="Lovell J.T."/>
            <person name="Sreedasyam A."/>
            <person name="Maumus F."/>
            <person name="Tiley G.P."/>
            <person name="Fernandez-Pozo N."/>
            <person name="Barry K."/>
            <person name="Chen C."/>
            <person name="Wang M."/>
            <person name="Lipzen A."/>
            <person name="Daum C."/>
            <person name="Saski C.A."/>
            <person name="Payton A.C."/>
            <person name="Mcbreen J.C."/>
            <person name="Conrad R.E."/>
            <person name="Kollar L.M."/>
            <person name="Olsson S."/>
            <person name="Huttunen S."/>
            <person name="Landis J.B."/>
            <person name="Wickett N.J."/>
            <person name="Johnson M.G."/>
            <person name="Rensing S.A."/>
            <person name="Grimwood J."/>
            <person name="Schmutz J."/>
            <person name="Mcdaniel S.F."/>
        </authorList>
    </citation>
    <scope>NUCLEOTIDE SEQUENCE [LARGE SCALE GENOMIC DNA]</scope>
    <source>
        <strain evidence="2 3">R40</strain>
    </source>
</reference>
<sequence>MSRDTSEVCKWPIARPLRKGGHICIGPARYDSLYLEEFVPPKRSDYAPPKTGGGWHNASSRRKYVPSPFKLDKSLYSVEFSRIKVPGQSDFKGLQKRVDPWLPKFPGEPEKKKDRCGVEVERDGPDGPPDFEDTLAARGRCCHTDHQRFVSKAENPLRYPFSKYDPVFVDFDRPLTPPKIPVKPYPKRVTEDDVRNNPPTGWKGTKGFFTPEPHGHSSETGLAAAGEYYKHVRPYEGTLLAMNANRSIKSRVMS</sequence>
<feature type="compositionally biased region" description="Basic and acidic residues" evidence="1">
    <location>
        <begin position="107"/>
        <end position="125"/>
    </location>
</feature>
<feature type="region of interest" description="Disordered" evidence="1">
    <location>
        <begin position="102"/>
        <end position="130"/>
    </location>
</feature>
<evidence type="ECO:0000313" key="2">
    <source>
        <dbReference type="EMBL" id="KAG0569521.1"/>
    </source>
</evidence>
<gene>
    <name evidence="2" type="ORF">KC19_6G096600</name>
</gene>
<dbReference type="EMBL" id="CM026427">
    <property type="protein sequence ID" value="KAG0569521.1"/>
    <property type="molecule type" value="Genomic_DNA"/>
</dbReference>
<evidence type="ECO:0000256" key="1">
    <source>
        <dbReference type="SAM" id="MobiDB-lite"/>
    </source>
</evidence>
<comment type="caution">
    <text evidence="2">The sequence shown here is derived from an EMBL/GenBank/DDBJ whole genome shotgun (WGS) entry which is preliminary data.</text>
</comment>
<name>A0A8T0HCM2_CERPU</name>
<proteinExistence type="predicted"/>
<dbReference type="OrthoDB" id="10377895at2759"/>
<evidence type="ECO:0000313" key="3">
    <source>
        <dbReference type="Proteomes" id="UP000822688"/>
    </source>
</evidence>
<accession>A0A8T0HCM2</accession>
<dbReference type="Proteomes" id="UP000822688">
    <property type="component" value="Chromosome 6"/>
</dbReference>
<feature type="region of interest" description="Disordered" evidence="1">
    <location>
        <begin position="182"/>
        <end position="208"/>
    </location>
</feature>
<keyword evidence="3" id="KW-1185">Reference proteome</keyword>
<organism evidence="2 3">
    <name type="scientific">Ceratodon purpureus</name>
    <name type="common">Fire moss</name>
    <name type="synonym">Dicranum purpureum</name>
    <dbReference type="NCBI Taxonomy" id="3225"/>
    <lineage>
        <taxon>Eukaryota</taxon>
        <taxon>Viridiplantae</taxon>
        <taxon>Streptophyta</taxon>
        <taxon>Embryophyta</taxon>
        <taxon>Bryophyta</taxon>
        <taxon>Bryophytina</taxon>
        <taxon>Bryopsida</taxon>
        <taxon>Dicranidae</taxon>
        <taxon>Pseudoditrichales</taxon>
        <taxon>Ditrichaceae</taxon>
        <taxon>Ceratodon</taxon>
    </lineage>
</organism>
<dbReference type="AlphaFoldDB" id="A0A8T0HCM2"/>
<protein>
    <submittedName>
        <fullName evidence="2">Uncharacterized protein</fullName>
    </submittedName>
</protein>